<dbReference type="GO" id="GO:0009082">
    <property type="term" value="P:branched-chain amino acid biosynthetic process"/>
    <property type="evidence" value="ECO:0007669"/>
    <property type="project" value="UniProtKB-KW"/>
</dbReference>
<dbReference type="OrthoDB" id="9805628at2"/>
<evidence type="ECO:0000256" key="10">
    <source>
        <dbReference type="ARBA" id="ARBA00023304"/>
    </source>
</evidence>
<dbReference type="InterPro" id="IPR043131">
    <property type="entry name" value="BCAT-like_N"/>
</dbReference>
<dbReference type="EMBL" id="FRXO01000005">
    <property type="protein sequence ID" value="SHO66051.1"/>
    <property type="molecule type" value="Genomic_DNA"/>
</dbReference>
<dbReference type="FunFam" id="3.20.10.10:FF:000002">
    <property type="entry name" value="D-alanine aminotransferase"/>
    <property type="match status" value="1"/>
</dbReference>
<dbReference type="InterPro" id="IPR036038">
    <property type="entry name" value="Aminotransferase-like"/>
</dbReference>
<evidence type="ECO:0000256" key="13">
    <source>
        <dbReference type="ARBA" id="ARBA00049229"/>
    </source>
</evidence>
<keyword evidence="14" id="KW-0808">Transferase</keyword>
<dbReference type="SUPFAM" id="SSF56752">
    <property type="entry name" value="D-aminoacid aminotransferase-like PLP-dependent enzymes"/>
    <property type="match status" value="1"/>
</dbReference>
<organism evidence="14 15">
    <name type="scientific">Pseudoxanthobacter soli DSM 19599</name>
    <dbReference type="NCBI Taxonomy" id="1123029"/>
    <lineage>
        <taxon>Bacteria</taxon>
        <taxon>Pseudomonadati</taxon>
        <taxon>Pseudomonadota</taxon>
        <taxon>Alphaproteobacteria</taxon>
        <taxon>Hyphomicrobiales</taxon>
        <taxon>Segnochrobactraceae</taxon>
        <taxon>Pseudoxanthobacter</taxon>
    </lineage>
</organism>
<evidence type="ECO:0000256" key="6">
    <source>
        <dbReference type="ARBA" id="ARBA00009320"/>
    </source>
</evidence>
<evidence type="ECO:0000256" key="9">
    <source>
        <dbReference type="ARBA" id="ARBA00022898"/>
    </source>
</evidence>
<evidence type="ECO:0000256" key="4">
    <source>
        <dbReference type="ARBA" id="ARBA00004931"/>
    </source>
</evidence>
<comment type="catalytic activity">
    <reaction evidence="11">
        <text>L-valine + 2-oxoglutarate = 3-methyl-2-oxobutanoate + L-glutamate</text>
        <dbReference type="Rhea" id="RHEA:24813"/>
        <dbReference type="ChEBI" id="CHEBI:11851"/>
        <dbReference type="ChEBI" id="CHEBI:16810"/>
        <dbReference type="ChEBI" id="CHEBI:29985"/>
        <dbReference type="ChEBI" id="CHEBI:57762"/>
        <dbReference type="EC" id="2.6.1.42"/>
    </reaction>
</comment>
<comment type="function">
    <text evidence="2">Acts on leucine, isoleucine and valine.</text>
</comment>
<name>A0A1M7ZMD9_9HYPH</name>
<evidence type="ECO:0000256" key="8">
    <source>
        <dbReference type="ARBA" id="ARBA00014472"/>
    </source>
</evidence>
<keyword evidence="10" id="KW-0028">Amino-acid biosynthesis</keyword>
<protein>
    <recommendedName>
        <fullName evidence="8">Probable branched-chain-amino-acid aminotransferase</fullName>
        <ecNumber evidence="7">2.6.1.42</ecNumber>
    </recommendedName>
</protein>
<evidence type="ECO:0000313" key="15">
    <source>
        <dbReference type="Proteomes" id="UP000186406"/>
    </source>
</evidence>
<evidence type="ECO:0000256" key="3">
    <source>
        <dbReference type="ARBA" id="ARBA00004824"/>
    </source>
</evidence>
<keyword evidence="9" id="KW-0663">Pyridoxal phosphate</keyword>
<comment type="similarity">
    <text evidence="6">Belongs to the class-IV pyridoxal-phosphate-dependent aminotransferase family.</text>
</comment>
<proteinExistence type="inferred from homology"/>
<dbReference type="AlphaFoldDB" id="A0A1M7ZMD9"/>
<dbReference type="EC" id="2.6.1.42" evidence="7"/>
<dbReference type="PANTHER" id="PTHR42743">
    <property type="entry name" value="AMINO-ACID AMINOTRANSFERASE"/>
    <property type="match status" value="1"/>
</dbReference>
<keyword evidence="10" id="KW-0100">Branched-chain amino acid biosynthesis</keyword>
<comment type="catalytic activity">
    <reaction evidence="12">
        <text>L-isoleucine + 2-oxoglutarate = (S)-3-methyl-2-oxopentanoate + L-glutamate</text>
        <dbReference type="Rhea" id="RHEA:24801"/>
        <dbReference type="ChEBI" id="CHEBI:16810"/>
        <dbReference type="ChEBI" id="CHEBI:29985"/>
        <dbReference type="ChEBI" id="CHEBI:35146"/>
        <dbReference type="ChEBI" id="CHEBI:58045"/>
        <dbReference type="EC" id="2.6.1.42"/>
    </reaction>
</comment>
<dbReference type="GO" id="GO:0008652">
    <property type="term" value="P:amino acid biosynthetic process"/>
    <property type="evidence" value="ECO:0007669"/>
    <property type="project" value="UniProtKB-ARBA"/>
</dbReference>
<evidence type="ECO:0000256" key="11">
    <source>
        <dbReference type="ARBA" id="ARBA00048212"/>
    </source>
</evidence>
<dbReference type="PANTHER" id="PTHR42743:SF11">
    <property type="entry name" value="AMINODEOXYCHORISMATE LYASE"/>
    <property type="match status" value="1"/>
</dbReference>
<dbReference type="Proteomes" id="UP000186406">
    <property type="component" value="Unassembled WGS sequence"/>
</dbReference>
<evidence type="ECO:0000256" key="5">
    <source>
        <dbReference type="ARBA" id="ARBA00005072"/>
    </source>
</evidence>
<dbReference type="GO" id="GO:0004084">
    <property type="term" value="F:branched-chain-amino-acid transaminase activity"/>
    <property type="evidence" value="ECO:0007669"/>
    <property type="project" value="UniProtKB-EC"/>
</dbReference>
<dbReference type="RefSeq" id="WP_073629519.1">
    <property type="nucleotide sequence ID" value="NZ_FRXO01000005.1"/>
</dbReference>
<evidence type="ECO:0000256" key="12">
    <source>
        <dbReference type="ARBA" id="ARBA00048798"/>
    </source>
</evidence>
<comment type="pathway">
    <text evidence="3">Amino-acid biosynthesis; L-isoleucine biosynthesis; L-isoleucine from 2-oxobutanoate: step 4/4.</text>
</comment>
<keyword evidence="15" id="KW-1185">Reference proteome</keyword>
<comment type="pathway">
    <text evidence="5">Amino-acid biosynthesis; L-leucine biosynthesis; L-leucine from 3-methyl-2-oxobutanoate: step 4/4.</text>
</comment>
<evidence type="ECO:0000256" key="7">
    <source>
        <dbReference type="ARBA" id="ARBA00013053"/>
    </source>
</evidence>
<dbReference type="Gene3D" id="3.30.470.10">
    <property type="match status" value="1"/>
</dbReference>
<comment type="catalytic activity">
    <reaction evidence="13">
        <text>L-leucine + 2-oxoglutarate = 4-methyl-2-oxopentanoate + L-glutamate</text>
        <dbReference type="Rhea" id="RHEA:18321"/>
        <dbReference type="ChEBI" id="CHEBI:16810"/>
        <dbReference type="ChEBI" id="CHEBI:17865"/>
        <dbReference type="ChEBI" id="CHEBI:29985"/>
        <dbReference type="ChEBI" id="CHEBI:57427"/>
        <dbReference type="EC" id="2.6.1.42"/>
    </reaction>
</comment>
<evidence type="ECO:0000256" key="1">
    <source>
        <dbReference type="ARBA" id="ARBA00001933"/>
    </source>
</evidence>
<comment type="pathway">
    <text evidence="4">Amino-acid biosynthesis; L-valine biosynthesis; L-valine from pyruvate: step 4/4.</text>
</comment>
<evidence type="ECO:0000256" key="2">
    <source>
        <dbReference type="ARBA" id="ARBA00003109"/>
    </source>
</evidence>
<reference evidence="14 15" key="1">
    <citation type="submission" date="2016-12" db="EMBL/GenBank/DDBJ databases">
        <authorList>
            <person name="Song W.-J."/>
            <person name="Kurnit D.M."/>
        </authorList>
    </citation>
    <scope>NUCLEOTIDE SEQUENCE [LARGE SCALE GENOMIC DNA]</scope>
    <source>
        <strain evidence="14 15">DSM 19599</strain>
    </source>
</reference>
<accession>A0A1M7ZMD9</accession>
<evidence type="ECO:0000313" key="14">
    <source>
        <dbReference type="EMBL" id="SHO66051.1"/>
    </source>
</evidence>
<dbReference type="InterPro" id="IPR043132">
    <property type="entry name" value="BCAT-like_C"/>
</dbReference>
<gene>
    <name evidence="14" type="ORF">SAMN02745172_02702</name>
</gene>
<dbReference type="InterPro" id="IPR050571">
    <property type="entry name" value="Class-IV_PLP-Dep_Aminotrnsfr"/>
</dbReference>
<dbReference type="InterPro" id="IPR001544">
    <property type="entry name" value="Aminotrans_IV"/>
</dbReference>
<keyword evidence="14" id="KW-0032">Aminotransferase</keyword>
<comment type="cofactor">
    <cofactor evidence="1">
        <name>pyridoxal 5'-phosphate</name>
        <dbReference type="ChEBI" id="CHEBI:597326"/>
    </cofactor>
</comment>
<dbReference type="Pfam" id="PF01063">
    <property type="entry name" value="Aminotran_4"/>
    <property type="match status" value="1"/>
</dbReference>
<dbReference type="STRING" id="1123029.SAMN02745172_02702"/>
<sequence>MSSSAAAATTGTHDFVDDPRNASILISVNGTLKLRAEATVSVFDSGFVLGDGVWEGLRLVDGGIAFLDAHLDRLYEGAKAIRMEIGLDRRALAARLFDCLDANGMTDGVHIRLMVTRGVKRTPYQDPRMTIGPATMVIIPEYKTPLPEVTRRGLKLFTVHIRRTGPAEQDQKLNSHSKLNCILACIQAAEAGADEALMLDDAGAVATCNSTHFFIVRRGEVWTSDGLYCLGGITRANVIRLCREAGIPVHEKRFSLTDVYGADEAFVTGSFAGLTPVNNVDGRAIGEMNADGDHAGPVTRTLRALYRDLIGRELTRRTDIEAA</sequence>
<dbReference type="Gene3D" id="3.20.10.10">
    <property type="entry name" value="D-amino Acid Aminotransferase, subunit A, domain 2"/>
    <property type="match status" value="1"/>
</dbReference>